<accession>A0A1V3IM28</accession>
<dbReference type="InterPro" id="IPR010982">
    <property type="entry name" value="Lambda_DNA-bd_dom_sf"/>
</dbReference>
<dbReference type="SMART" id="SM00530">
    <property type="entry name" value="HTH_XRE"/>
    <property type="match status" value="1"/>
</dbReference>
<keyword evidence="4" id="KW-1185">Reference proteome</keyword>
<dbReference type="GO" id="GO:0005829">
    <property type="term" value="C:cytosol"/>
    <property type="evidence" value="ECO:0007669"/>
    <property type="project" value="TreeGrafter"/>
</dbReference>
<proteinExistence type="predicted"/>
<evidence type="ECO:0000259" key="2">
    <source>
        <dbReference type="PROSITE" id="PS50943"/>
    </source>
</evidence>
<name>A0A1V3IM28_9PAST</name>
<feature type="domain" description="HTH cro/C1-type" evidence="2">
    <location>
        <begin position="16"/>
        <end position="70"/>
    </location>
</feature>
<gene>
    <name evidence="3" type="ORF">BKK50_06665</name>
</gene>
<dbReference type="STRING" id="1908260.BKK50_06665"/>
<dbReference type="PANTHER" id="PTHR46797:SF1">
    <property type="entry name" value="METHYLPHOSPHONATE SYNTHASE"/>
    <property type="match status" value="1"/>
</dbReference>
<keyword evidence="1" id="KW-0238">DNA-binding</keyword>
<dbReference type="AlphaFoldDB" id="A0A1V3IM28"/>
<dbReference type="Proteomes" id="UP000189433">
    <property type="component" value="Unassembled WGS sequence"/>
</dbReference>
<dbReference type="PROSITE" id="PS50943">
    <property type="entry name" value="HTH_CROC1"/>
    <property type="match status" value="1"/>
</dbReference>
<protein>
    <submittedName>
        <fullName evidence="3">XRE family transcriptional regulator</fullName>
    </submittedName>
</protein>
<sequence>MSEENTVIAKNVGMMIAKYRKQAGLSQAKVAESLDLSIDAISRIERGNIVPNVPRLFEFAELFGCEPADFLNRSHRLQDQSRQFDELLSQLNTKDRAKLLTLVEAMIEWKKDK</sequence>
<dbReference type="GO" id="GO:0003677">
    <property type="term" value="F:DNA binding"/>
    <property type="evidence" value="ECO:0007669"/>
    <property type="project" value="UniProtKB-KW"/>
</dbReference>
<dbReference type="GO" id="GO:0003700">
    <property type="term" value="F:DNA-binding transcription factor activity"/>
    <property type="evidence" value="ECO:0007669"/>
    <property type="project" value="TreeGrafter"/>
</dbReference>
<dbReference type="OrthoDB" id="5524454at2"/>
<dbReference type="PANTHER" id="PTHR46797">
    <property type="entry name" value="HTH-TYPE TRANSCRIPTIONAL REGULATOR"/>
    <property type="match status" value="1"/>
</dbReference>
<dbReference type="Pfam" id="PF01381">
    <property type="entry name" value="HTH_3"/>
    <property type="match status" value="1"/>
</dbReference>
<dbReference type="CDD" id="cd00093">
    <property type="entry name" value="HTH_XRE"/>
    <property type="match status" value="1"/>
</dbReference>
<dbReference type="EMBL" id="MLHJ01000056">
    <property type="protein sequence ID" value="OOF42590.1"/>
    <property type="molecule type" value="Genomic_DNA"/>
</dbReference>
<organism evidence="3 4">
    <name type="scientific">Rodentibacter rarus</name>
    <dbReference type="NCBI Taxonomy" id="1908260"/>
    <lineage>
        <taxon>Bacteria</taxon>
        <taxon>Pseudomonadati</taxon>
        <taxon>Pseudomonadota</taxon>
        <taxon>Gammaproteobacteria</taxon>
        <taxon>Pasteurellales</taxon>
        <taxon>Pasteurellaceae</taxon>
        <taxon>Rodentibacter</taxon>
    </lineage>
</organism>
<dbReference type="SUPFAM" id="SSF47413">
    <property type="entry name" value="lambda repressor-like DNA-binding domains"/>
    <property type="match status" value="1"/>
</dbReference>
<dbReference type="RefSeq" id="WP_077416589.1">
    <property type="nucleotide sequence ID" value="NZ_MLHI01000037.1"/>
</dbReference>
<evidence type="ECO:0000313" key="4">
    <source>
        <dbReference type="Proteomes" id="UP000189433"/>
    </source>
</evidence>
<reference evidence="3 4" key="1">
    <citation type="submission" date="2016-10" db="EMBL/GenBank/DDBJ databases">
        <title>Rodentibacter gen. nov. and new species.</title>
        <authorList>
            <person name="Christensen H."/>
        </authorList>
    </citation>
    <scope>NUCLEOTIDE SEQUENCE [LARGE SCALE GENOMIC DNA]</scope>
    <source>
        <strain evidence="3 4">CCUG17206</strain>
    </source>
</reference>
<dbReference type="InterPro" id="IPR050807">
    <property type="entry name" value="TransReg_Diox_bact_type"/>
</dbReference>
<dbReference type="InterPro" id="IPR001387">
    <property type="entry name" value="Cro/C1-type_HTH"/>
</dbReference>
<dbReference type="Gene3D" id="1.10.260.40">
    <property type="entry name" value="lambda repressor-like DNA-binding domains"/>
    <property type="match status" value="1"/>
</dbReference>
<evidence type="ECO:0000313" key="3">
    <source>
        <dbReference type="EMBL" id="OOF42590.1"/>
    </source>
</evidence>
<evidence type="ECO:0000256" key="1">
    <source>
        <dbReference type="ARBA" id="ARBA00023125"/>
    </source>
</evidence>
<comment type="caution">
    <text evidence="3">The sequence shown here is derived from an EMBL/GenBank/DDBJ whole genome shotgun (WGS) entry which is preliminary data.</text>
</comment>